<dbReference type="Proteomes" id="UP000295083">
    <property type="component" value="Unassembled WGS sequence"/>
</dbReference>
<keyword evidence="1" id="KW-0812">Transmembrane</keyword>
<protein>
    <submittedName>
        <fullName evidence="2">Uncharacterized protein</fullName>
    </submittedName>
</protein>
<keyword evidence="1" id="KW-0472">Membrane</keyword>
<dbReference type="SUPFAM" id="SSF53335">
    <property type="entry name" value="S-adenosyl-L-methionine-dependent methyltransferases"/>
    <property type="match status" value="1"/>
</dbReference>
<name>A0A4R8QEZ8_9PEZI</name>
<dbReference type="AlphaFoldDB" id="A0A4R8QEZ8"/>
<dbReference type="InterPro" id="IPR029063">
    <property type="entry name" value="SAM-dependent_MTases_sf"/>
</dbReference>
<evidence type="ECO:0000313" key="2">
    <source>
        <dbReference type="EMBL" id="TDZ33955.1"/>
    </source>
</evidence>
<evidence type="ECO:0000256" key="1">
    <source>
        <dbReference type="SAM" id="Phobius"/>
    </source>
</evidence>
<dbReference type="Gene3D" id="3.40.50.150">
    <property type="entry name" value="Vaccinia Virus protein VP39"/>
    <property type="match status" value="1"/>
</dbReference>
<organism evidence="2 3">
    <name type="scientific">Colletotrichum spinosum</name>
    <dbReference type="NCBI Taxonomy" id="1347390"/>
    <lineage>
        <taxon>Eukaryota</taxon>
        <taxon>Fungi</taxon>
        <taxon>Dikarya</taxon>
        <taxon>Ascomycota</taxon>
        <taxon>Pezizomycotina</taxon>
        <taxon>Sordariomycetes</taxon>
        <taxon>Hypocreomycetidae</taxon>
        <taxon>Glomerellales</taxon>
        <taxon>Glomerellaceae</taxon>
        <taxon>Colletotrichum</taxon>
        <taxon>Colletotrichum orbiculare species complex</taxon>
    </lineage>
</organism>
<evidence type="ECO:0000313" key="3">
    <source>
        <dbReference type="Proteomes" id="UP000295083"/>
    </source>
</evidence>
<reference evidence="2 3" key="1">
    <citation type="submission" date="2018-11" db="EMBL/GenBank/DDBJ databases">
        <title>Genome sequence and assembly of Colletotrichum spinosum.</title>
        <authorList>
            <person name="Gan P."/>
            <person name="Shirasu K."/>
        </authorList>
    </citation>
    <scope>NUCLEOTIDE SEQUENCE [LARGE SCALE GENOMIC DNA]</scope>
    <source>
        <strain evidence="2 3">CBS 515.97</strain>
    </source>
</reference>
<keyword evidence="3" id="KW-1185">Reference proteome</keyword>
<gene>
    <name evidence="2" type="ORF">C8035_v000634</name>
</gene>
<feature type="transmembrane region" description="Helical" evidence="1">
    <location>
        <begin position="15"/>
        <end position="34"/>
    </location>
</feature>
<proteinExistence type="predicted"/>
<accession>A0A4R8QEZ8</accession>
<sequence>MAHVPGLNPDFCNGLLLGVIGGFSLFAFFTLIIVTRSFRQNDIYDVDHWKLNVKVPFTTTWMNMGYWTTDNGSPVKDLEQACRNLLHEVLSEAGILRNSSSPKKLGILDLGIGCGDQSLELARLVSQGNWDEYRYVGLTLNRSQHRLAARQPFRQHGKSSHAHYSVDVFQADAARPQSWGADILAAVGALRSDAESEERWVLGLDSLYHFSPSRRPILTYAAAELDASFMAFDLFLGENVSFRQRIVVKLISGAMKCPVGAFVTEAVYRAQLKGAGYDDRQIRVRDVTDRVFSGLAAYIERQEQALKPFGLSVGKYKVAGRLFGWFAQSKVLRAVIVIAPRREKAT</sequence>
<comment type="caution">
    <text evidence="2">The sequence shown here is derived from an EMBL/GenBank/DDBJ whole genome shotgun (WGS) entry which is preliminary data.</text>
</comment>
<keyword evidence="1" id="KW-1133">Transmembrane helix</keyword>
<dbReference type="EMBL" id="QAPG01000057">
    <property type="protein sequence ID" value="TDZ33955.1"/>
    <property type="molecule type" value="Genomic_DNA"/>
</dbReference>